<dbReference type="AlphaFoldDB" id="A0A9X1IFF6"/>
<dbReference type="Gene3D" id="2.60.40.2070">
    <property type="match status" value="1"/>
</dbReference>
<dbReference type="GO" id="GO:0009279">
    <property type="term" value="C:cell outer membrane"/>
    <property type="evidence" value="ECO:0007669"/>
    <property type="project" value="TreeGrafter"/>
</dbReference>
<dbReference type="Proteomes" id="UP001139311">
    <property type="component" value="Unassembled WGS sequence"/>
</dbReference>
<reference evidence="3" key="1">
    <citation type="submission" date="2021-10" db="EMBL/GenBank/DDBJ databases">
        <title>Roseicella aerolatum sp. nov., isolated from aerosols of e-waste dismantling site.</title>
        <authorList>
            <person name="Qin T."/>
        </authorList>
    </citation>
    <scope>NUCLEOTIDE SEQUENCE</scope>
    <source>
        <strain evidence="3">GB24</strain>
    </source>
</reference>
<evidence type="ECO:0000313" key="4">
    <source>
        <dbReference type="Proteomes" id="UP001139311"/>
    </source>
</evidence>
<evidence type="ECO:0000313" key="3">
    <source>
        <dbReference type="EMBL" id="MCB4823542.1"/>
    </source>
</evidence>
<evidence type="ECO:0000256" key="1">
    <source>
        <dbReference type="SAM" id="MobiDB-lite"/>
    </source>
</evidence>
<feature type="domain" description="PapC-like C-terminal" evidence="2">
    <location>
        <begin position="706"/>
        <end position="763"/>
    </location>
</feature>
<dbReference type="EMBL" id="JAJAQI010000028">
    <property type="protein sequence ID" value="MCB4823542.1"/>
    <property type="molecule type" value="Genomic_DNA"/>
</dbReference>
<dbReference type="InterPro" id="IPR000015">
    <property type="entry name" value="Fimb_usher"/>
</dbReference>
<dbReference type="Pfam" id="PF00577">
    <property type="entry name" value="Usher"/>
    <property type="match status" value="1"/>
</dbReference>
<dbReference type="Pfam" id="PF13953">
    <property type="entry name" value="PapC_C"/>
    <property type="match status" value="1"/>
</dbReference>
<dbReference type="InterPro" id="IPR043142">
    <property type="entry name" value="PapC-like_C_sf"/>
</dbReference>
<gene>
    <name evidence="3" type="ORF">LHA35_17570</name>
</gene>
<keyword evidence="4" id="KW-1185">Reference proteome</keyword>
<sequence>MLLLALAFLPFPVQGAERRLQLEVRINGRPTGLVGEFVERAGALFARGRELRELGVEAPEDDALVPLASIPGLGATLDPLTQVLEVSADPAALRRTSLNGRGGRTLPPLTPTDWGIVLNYDTLGTFGTETTGFVQNEQRLLGPYGTLSNSALSRFGVRAPDQDYVRLDSNWSYADPDQDRNWRLGDLVTGAVGWSRAIRLGGGQVASDFNMRPDLVRFGSPSFTGLAALPSTVDVLVNGVRQFGSPVPPGPFEIRNLPVVVSGGSEVVVAVRDELGRQTLTTLPFYYSTQLLAEGTTSYSVQAGRVRLGYGIRTTDYVGWAASGSARHGLKQWLTAEGHAEATDGLAMAGGGGAVRLGSFGVASLALAASAGRGASLPREITERYGVLGKATTGPGRGGQVAFGLQHSTSRYSLTLSGTFASAGFRDTAALFGTSVVRSQLRASVSLPLQRYGSLTLGFIQQRGGVAQATPLGGIPLGLQANNALLNLGYSVSLRDDLYFYASGFYDLRGSLGTGIFAGLIFTFGAKDSAGLSYNRQDRSNTYTAQLVRPAVQTGDIGGRLVAELGDVNRQLAEGQYLGPYGRVTAGMDLLDGQPTGRFGLGGSAVIGGGSAFLSDRIFDSFAVVRTGSVPGVPVQYENRPAGTTRRDGRLLVPQLRSFDVNRLSIDPVALPADVEVSSTQQEVRPGDRAGIVVDFGIRRSLGALVRFQLPDGRPVPTGSAVRKEGQPPVPVGGGGRAYLTGLEERNRVAIALPDGTTCQAGFGFTPLPGEIPLIGPVGCE</sequence>
<dbReference type="RefSeq" id="WP_226610394.1">
    <property type="nucleotide sequence ID" value="NZ_JAJAQI010000028.1"/>
</dbReference>
<feature type="region of interest" description="Disordered" evidence="1">
    <location>
        <begin position="716"/>
        <end position="736"/>
    </location>
</feature>
<dbReference type="Gene3D" id="2.60.40.2610">
    <property type="entry name" value="Outer membrane usher protein FimD, plug domain"/>
    <property type="match status" value="1"/>
</dbReference>
<dbReference type="InterPro" id="IPR042186">
    <property type="entry name" value="FimD_plug_dom"/>
</dbReference>
<comment type="caution">
    <text evidence="3">The sequence shown here is derived from an EMBL/GenBank/DDBJ whole genome shotgun (WGS) entry which is preliminary data.</text>
</comment>
<organism evidence="3 4">
    <name type="scientific">Roseicella aerolata</name>
    <dbReference type="NCBI Taxonomy" id="2883479"/>
    <lineage>
        <taxon>Bacteria</taxon>
        <taxon>Pseudomonadati</taxon>
        <taxon>Pseudomonadota</taxon>
        <taxon>Alphaproteobacteria</taxon>
        <taxon>Acetobacterales</taxon>
        <taxon>Roseomonadaceae</taxon>
        <taxon>Roseicella</taxon>
    </lineage>
</organism>
<dbReference type="GO" id="GO:0015473">
    <property type="term" value="F:fimbrial usher porin activity"/>
    <property type="evidence" value="ECO:0007669"/>
    <property type="project" value="InterPro"/>
</dbReference>
<dbReference type="InterPro" id="IPR025949">
    <property type="entry name" value="PapC-like_C"/>
</dbReference>
<accession>A0A9X1IFF6</accession>
<dbReference type="PANTHER" id="PTHR30451:SF5">
    <property type="entry name" value="SLR0019 PROTEIN"/>
    <property type="match status" value="1"/>
</dbReference>
<dbReference type="GO" id="GO:0009297">
    <property type="term" value="P:pilus assembly"/>
    <property type="evidence" value="ECO:0007669"/>
    <property type="project" value="InterPro"/>
</dbReference>
<protein>
    <submittedName>
        <fullName evidence="3">Fimbria/pilus outer membrane usher protein</fullName>
    </submittedName>
</protein>
<dbReference type="Gene3D" id="2.60.40.3110">
    <property type="match status" value="1"/>
</dbReference>
<dbReference type="PANTHER" id="PTHR30451">
    <property type="entry name" value="OUTER MEMBRANE USHER PROTEIN"/>
    <property type="match status" value="1"/>
</dbReference>
<name>A0A9X1IFF6_9PROT</name>
<evidence type="ECO:0000259" key="2">
    <source>
        <dbReference type="Pfam" id="PF13953"/>
    </source>
</evidence>
<proteinExistence type="predicted"/>